<gene>
    <name evidence="1" type="ORF">AB675_5138</name>
</gene>
<dbReference type="Proteomes" id="UP000038010">
    <property type="component" value="Unassembled WGS sequence"/>
</dbReference>
<reference evidence="1 2" key="1">
    <citation type="submission" date="2015-06" db="EMBL/GenBank/DDBJ databases">
        <title>Draft genome of the ant-associated black yeast Phialophora attae CBS 131958.</title>
        <authorList>
            <person name="Moreno L.F."/>
            <person name="Stielow B.J."/>
            <person name="de Hoog S."/>
            <person name="Vicente V.A."/>
            <person name="Weiss V.A."/>
            <person name="de Vries M."/>
            <person name="Cruz L.M."/>
            <person name="Souza E.M."/>
        </authorList>
    </citation>
    <scope>NUCLEOTIDE SEQUENCE [LARGE SCALE GENOMIC DNA]</scope>
    <source>
        <strain evidence="1 2">CBS 131958</strain>
    </source>
</reference>
<dbReference type="STRING" id="1664694.A0A0N1P0Q5"/>
<dbReference type="VEuPathDB" id="FungiDB:AB675_5138"/>
<evidence type="ECO:0008006" key="3">
    <source>
        <dbReference type="Google" id="ProtNLM"/>
    </source>
</evidence>
<organism evidence="1 2">
    <name type="scientific">Cyphellophora attinorum</name>
    <dbReference type="NCBI Taxonomy" id="1664694"/>
    <lineage>
        <taxon>Eukaryota</taxon>
        <taxon>Fungi</taxon>
        <taxon>Dikarya</taxon>
        <taxon>Ascomycota</taxon>
        <taxon>Pezizomycotina</taxon>
        <taxon>Eurotiomycetes</taxon>
        <taxon>Chaetothyriomycetidae</taxon>
        <taxon>Chaetothyriales</taxon>
        <taxon>Cyphellophoraceae</taxon>
        <taxon>Cyphellophora</taxon>
    </lineage>
</organism>
<dbReference type="OrthoDB" id="9977941at2759"/>
<evidence type="ECO:0000313" key="2">
    <source>
        <dbReference type="Proteomes" id="UP000038010"/>
    </source>
</evidence>
<dbReference type="InterPro" id="IPR052998">
    <property type="entry name" value="Hetero-Diels-Alderase-like"/>
</dbReference>
<name>A0A0N1P0Q5_9EURO</name>
<sequence>MQLLRTWLAALALASFATAAPVAAALEARDNLTPLAYTAAIPPEIVHEFPIGTWVENLVIRQRDGNAVATILSAPEVYLISTTDGFEPILLAEFPGNLGVLGIVELGHDVFYVAVGNWSAKLAEPTPGSWSLWEIDLNGCDVHHGQSPKTQKIVDLPEAGFLNGMAVLNPTAGTVIVADSLYSGVWRVNVRSGELDVAINHTSMAPQPELATLALGINALSIRDGYLYYDNTDSGTFYRMPIDVLTGQSLGPAEAIVDNKFPDVIFDDFTLDFAGNIFIVSGRGEVALLKDVAAGAAVTAIDIVAGNVTDLQVTGHTAAKFGTSSADLERGSLYATTSGGALGYIFGNLTTGGMLVRYDTAVLGLY</sequence>
<dbReference type="EMBL" id="LFJN01000015">
    <property type="protein sequence ID" value="KPI39323.1"/>
    <property type="molecule type" value="Genomic_DNA"/>
</dbReference>
<protein>
    <recommendedName>
        <fullName evidence="3">SMP-30/Gluconolactonase/LRE-like region domain-containing protein</fullName>
    </recommendedName>
</protein>
<dbReference type="Gene3D" id="2.120.10.30">
    <property type="entry name" value="TolB, C-terminal domain"/>
    <property type="match status" value="1"/>
</dbReference>
<accession>A0A0N1P0Q5</accession>
<dbReference type="GeneID" id="28737206"/>
<keyword evidence="2" id="KW-1185">Reference proteome</keyword>
<dbReference type="PANTHER" id="PTHR42060:SF1">
    <property type="entry name" value="NHL REPEAT-CONTAINING PROTEIN"/>
    <property type="match status" value="1"/>
</dbReference>
<dbReference type="PANTHER" id="PTHR42060">
    <property type="entry name" value="NHL REPEAT-CONTAINING PROTEIN-RELATED"/>
    <property type="match status" value="1"/>
</dbReference>
<comment type="caution">
    <text evidence="1">The sequence shown here is derived from an EMBL/GenBank/DDBJ whole genome shotgun (WGS) entry which is preliminary data.</text>
</comment>
<dbReference type="AlphaFoldDB" id="A0A0N1P0Q5"/>
<proteinExistence type="predicted"/>
<dbReference type="SUPFAM" id="SSF63829">
    <property type="entry name" value="Calcium-dependent phosphotriesterase"/>
    <property type="match status" value="1"/>
</dbReference>
<dbReference type="RefSeq" id="XP_017999286.1">
    <property type="nucleotide sequence ID" value="XM_018145326.1"/>
</dbReference>
<dbReference type="InterPro" id="IPR011042">
    <property type="entry name" value="6-blade_b-propeller_TolB-like"/>
</dbReference>
<evidence type="ECO:0000313" key="1">
    <source>
        <dbReference type="EMBL" id="KPI39323.1"/>
    </source>
</evidence>